<feature type="compositionally biased region" description="Low complexity" evidence="3">
    <location>
        <begin position="1"/>
        <end position="13"/>
    </location>
</feature>
<dbReference type="AlphaFoldDB" id="A0AAE0EDV9"/>
<evidence type="ECO:0000259" key="4">
    <source>
        <dbReference type="PROSITE" id="PS50011"/>
    </source>
</evidence>
<dbReference type="EMBL" id="JANJYJ010000003">
    <property type="protein sequence ID" value="KAK3224484.1"/>
    <property type="molecule type" value="Genomic_DNA"/>
</dbReference>
<protein>
    <recommendedName>
        <fullName evidence="4">Protein kinase domain-containing protein</fullName>
    </recommendedName>
</protein>
<comment type="subcellular location">
    <subcellularLocation>
        <location evidence="1">Cell membrane</location>
    </subcellularLocation>
</comment>
<dbReference type="SUPFAM" id="SSF56112">
    <property type="entry name" value="Protein kinase-like (PK-like)"/>
    <property type="match status" value="1"/>
</dbReference>
<dbReference type="GO" id="GO:0004672">
    <property type="term" value="F:protein kinase activity"/>
    <property type="evidence" value="ECO:0007669"/>
    <property type="project" value="InterPro"/>
</dbReference>
<dbReference type="InterPro" id="IPR001245">
    <property type="entry name" value="Ser-Thr/Tyr_kinase_cat_dom"/>
</dbReference>
<dbReference type="Gene3D" id="3.30.200.20">
    <property type="entry name" value="Phosphorylase Kinase, domain 1"/>
    <property type="match status" value="1"/>
</dbReference>
<name>A0AAE0EDV9_9ROSI</name>
<keyword evidence="6" id="KW-1185">Reference proteome</keyword>
<keyword evidence="2" id="KW-1003">Cell membrane</keyword>
<dbReference type="GO" id="GO:0005524">
    <property type="term" value="F:ATP binding"/>
    <property type="evidence" value="ECO:0007669"/>
    <property type="project" value="InterPro"/>
</dbReference>
<evidence type="ECO:0000256" key="3">
    <source>
        <dbReference type="SAM" id="MobiDB-lite"/>
    </source>
</evidence>
<dbReference type="PROSITE" id="PS50011">
    <property type="entry name" value="PROTEIN_KINASE_DOM"/>
    <property type="match status" value="1"/>
</dbReference>
<dbReference type="InterPro" id="IPR000719">
    <property type="entry name" value="Prot_kinase_dom"/>
</dbReference>
<evidence type="ECO:0000313" key="6">
    <source>
        <dbReference type="Proteomes" id="UP001281410"/>
    </source>
</evidence>
<dbReference type="Pfam" id="PF07714">
    <property type="entry name" value="PK_Tyr_Ser-Thr"/>
    <property type="match status" value="1"/>
</dbReference>
<proteinExistence type="predicted"/>
<evidence type="ECO:0000256" key="2">
    <source>
        <dbReference type="ARBA" id="ARBA00022475"/>
    </source>
</evidence>
<dbReference type="InterPro" id="IPR050823">
    <property type="entry name" value="Plant_Ser_Thr_Prot_Kinase"/>
</dbReference>
<keyword evidence="2" id="KW-0472">Membrane</keyword>
<evidence type="ECO:0000313" key="5">
    <source>
        <dbReference type="EMBL" id="KAK3224484.1"/>
    </source>
</evidence>
<gene>
    <name evidence="5" type="ORF">Dsin_011509</name>
</gene>
<dbReference type="Proteomes" id="UP001281410">
    <property type="component" value="Unassembled WGS sequence"/>
</dbReference>
<dbReference type="InterPro" id="IPR011009">
    <property type="entry name" value="Kinase-like_dom_sf"/>
</dbReference>
<sequence>MMDSASSSSAANSQFSEDVGDEAVVENPNGKILSRTAPCLKEFNFEDLKTATNNFKPEGGYGRVYKGWIDEKTLTPSEWGTGMAVVIKLWNPESIQAFKQWQLEVNILGRSYHPNLVELLGYCWEDEKLVLVYEFM</sequence>
<organism evidence="5 6">
    <name type="scientific">Dipteronia sinensis</name>
    <dbReference type="NCBI Taxonomy" id="43782"/>
    <lineage>
        <taxon>Eukaryota</taxon>
        <taxon>Viridiplantae</taxon>
        <taxon>Streptophyta</taxon>
        <taxon>Embryophyta</taxon>
        <taxon>Tracheophyta</taxon>
        <taxon>Spermatophyta</taxon>
        <taxon>Magnoliopsida</taxon>
        <taxon>eudicotyledons</taxon>
        <taxon>Gunneridae</taxon>
        <taxon>Pentapetalae</taxon>
        <taxon>rosids</taxon>
        <taxon>malvids</taxon>
        <taxon>Sapindales</taxon>
        <taxon>Sapindaceae</taxon>
        <taxon>Hippocastanoideae</taxon>
        <taxon>Acereae</taxon>
        <taxon>Dipteronia</taxon>
    </lineage>
</organism>
<accession>A0AAE0EDV9</accession>
<dbReference type="GO" id="GO:0005886">
    <property type="term" value="C:plasma membrane"/>
    <property type="evidence" value="ECO:0007669"/>
    <property type="project" value="UniProtKB-SubCell"/>
</dbReference>
<reference evidence="5" key="1">
    <citation type="journal article" date="2023" name="Plant J.">
        <title>Genome sequences and population genomics provide insights into the demographic history, inbreeding, and mutation load of two 'living fossil' tree species of Dipteronia.</title>
        <authorList>
            <person name="Feng Y."/>
            <person name="Comes H.P."/>
            <person name="Chen J."/>
            <person name="Zhu S."/>
            <person name="Lu R."/>
            <person name="Zhang X."/>
            <person name="Li P."/>
            <person name="Qiu J."/>
            <person name="Olsen K.M."/>
            <person name="Qiu Y."/>
        </authorList>
    </citation>
    <scope>NUCLEOTIDE SEQUENCE</scope>
    <source>
        <strain evidence="5">NBL</strain>
    </source>
</reference>
<feature type="domain" description="Protein kinase" evidence="4">
    <location>
        <begin position="50"/>
        <end position="136"/>
    </location>
</feature>
<dbReference type="PANTHER" id="PTHR45621">
    <property type="entry name" value="OS01G0588500 PROTEIN-RELATED"/>
    <property type="match status" value="1"/>
</dbReference>
<comment type="caution">
    <text evidence="5">The sequence shown here is derived from an EMBL/GenBank/DDBJ whole genome shotgun (WGS) entry which is preliminary data.</text>
</comment>
<feature type="region of interest" description="Disordered" evidence="3">
    <location>
        <begin position="1"/>
        <end position="21"/>
    </location>
</feature>
<evidence type="ECO:0000256" key="1">
    <source>
        <dbReference type="ARBA" id="ARBA00004236"/>
    </source>
</evidence>